<evidence type="ECO:0000256" key="1">
    <source>
        <dbReference type="ARBA" id="ARBA00022801"/>
    </source>
</evidence>
<evidence type="ECO:0000313" key="5">
    <source>
        <dbReference type="EMBL" id="MBL1108823.1"/>
    </source>
</evidence>
<dbReference type="Proteomes" id="UP000621386">
    <property type="component" value="Unassembled WGS sequence"/>
</dbReference>
<gene>
    <name evidence="5" type="ORF">JK361_30285</name>
</gene>
<feature type="region of interest" description="Disordered" evidence="2">
    <location>
        <begin position="1"/>
        <end position="39"/>
    </location>
</feature>
<dbReference type="SMART" id="SM00331">
    <property type="entry name" value="PP2C_SIG"/>
    <property type="match status" value="1"/>
</dbReference>
<feature type="transmembrane region" description="Helical" evidence="3">
    <location>
        <begin position="173"/>
        <end position="193"/>
    </location>
</feature>
<organism evidence="5 6">
    <name type="scientific">Streptomyces musisoli</name>
    <dbReference type="NCBI Taxonomy" id="2802280"/>
    <lineage>
        <taxon>Bacteria</taxon>
        <taxon>Bacillati</taxon>
        <taxon>Actinomycetota</taxon>
        <taxon>Actinomycetes</taxon>
        <taxon>Kitasatosporales</taxon>
        <taxon>Streptomycetaceae</taxon>
        <taxon>Streptomyces</taxon>
    </lineage>
</organism>
<dbReference type="Gene3D" id="3.60.40.10">
    <property type="entry name" value="PPM-type phosphatase domain"/>
    <property type="match status" value="1"/>
</dbReference>
<dbReference type="InterPro" id="IPR001932">
    <property type="entry name" value="PPM-type_phosphatase-like_dom"/>
</dbReference>
<protein>
    <submittedName>
        <fullName evidence="5">Serine/threonine-protein phosphatase</fullName>
    </submittedName>
</protein>
<dbReference type="PANTHER" id="PTHR43156">
    <property type="entry name" value="STAGE II SPORULATION PROTEIN E-RELATED"/>
    <property type="match status" value="1"/>
</dbReference>
<dbReference type="Pfam" id="PF07228">
    <property type="entry name" value="SpoIIE"/>
    <property type="match status" value="1"/>
</dbReference>
<dbReference type="SUPFAM" id="SSF81606">
    <property type="entry name" value="PP2C-like"/>
    <property type="match status" value="1"/>
</dbReference>
<sequence>MVSTGFGARESGTPALLPGPHLAHRRRVTHGDGRPPRLARPHACDRGACTCPRPGIRGSRPATSSIRRACARQPCPGWGTVEDVDVRGDATDVRQPWQSSYALLVIPLALIAVITVVDQLVPADIHLGPLLVIAPAITASFAGAWLTGLIGFLTVGAQAYIGWHFGVLFSRNVLVQILALAVLSALTVFYCVMRERRQRQLAQVRIVAEAAQHVVLWPLPEQIGSMRIACLYLAAEAEAQIGGDLYAATPTDSGVRVMIGDVRGKGLSAIGEAALLIGAFREAAHYHTSLPALAAALEQSVARNLPELGPEEDPSERFATVMLVEIPDDGHVTRILSCGHPPPLLLRPGSAVTVPVHPAPPLGIHGQAPADYTVDVFSFEPGDTLLLYTDGVIEARNTGGDFYALPERVAQWAGASPEKLVHHIRRDLLDHVSGRLDDDAALIALCRTPIPHRPHRHGPGLHVGGLGHGTKSVPH</sequence>
<keyword evidence="1" id="KW-0378">Hydrolase</keyword>
<feature type="transmembrane region" description="Helical" evidence="3">
    <location>
        <begin position="101"/>
        <end position="121"/>
    </location>
</feature>
<keyword evidence="3" id="KW-0472">Membrane</keyword>
<feature type="region of interest" description="Disordered" evidence="2">
    <location>
        <begin position="455"/>
        <end position="475"/>
    </location>
</feature>
<dbReference type="PANTHER" id="PTHR43156:SF2">
    <property type="entry name" value="STAGE II SPORULATION PROTEIN E"/>
    <property type="match status" value="1"/>
</dbReference>
<proteinExistence type="predicted"/>
<evidence type="ECO:0000256" key="2">
    <source>
        <dbReference type="SAM" id="MobiDB-lite"/>
    </source>
</evidence>
<dbReference type="EMBL" id="JAERRH010000015">
    <property type="protein sequence ID" value="MBL1108823.1"/>
    <property type="molecule type" value="Genomic_DNA"/>
</dbReference>
<feature type="domain" description="PPM-type phosphatase" evidence="4">
    <location>
        <begin position="226"/>
        <end position="447"/>
    </location>
</feature>
<reference evidence="5 6" key="1">
    <citation type="submission" date="2021-01" db="EMBL/GenBank/DDBJ databases">
        <title>WGS of actinomycetes isolated from Thailand.</title>
        <authorList>
            <person name="Thawai C."/>
        </authorList>
    </citation>
    <scope>NUCLEOTIDE SEQUENCE [LARGE SCALE GENOMIC DNA]</scope>
    <source>
        <strain evidence="5 6">CH5-8</strain>
    </source>
</reference>
<evidence type="ECO:0000313" key="6">
    <source>
        <dbReference type="Proteomes" id="UP000621386"/>
    </source>
</evidence>
<evidence type="ECO:0000256" key="3">
    <source>
        <dbReference type="SAM" id="Phobius"/>
    </source>
</evidence>
<accession>A0ABS1P920</accession>
<dbReference type="InterPro" id="IPR052016">
    <property type="entry name" value="Bact_Sigma-Reg"/>
</dbReference>
<name>A0ABS1P920_9ACTN</name>
<comment type="caution">
    <text evidence="5">The sequence shown here is derived from an EMBL/GenBank/DDBJ whole genome shotgun (WGS) entry which is preliminary data.</text>
</comment>
<feature type="transmembrane region" description="Helical" evidence="3">
    <location>
        <begin position="133"/>
        <end position="161"/>
    </location>
</feature>
<keyword evidence="3" id="KW-1133">Transmembrane helix</keyword>
<keyword evidence="6" id="KW-1185">Reference proteome</keyword>
<dbReference type="InterPro" id="IPR036457">
    <property type="entry name" value="PPM-type-like_dom_sf"/>
</dbReference>
<keyword evidence="3" id="KW-0812">Transmembrane</keyword>
<evidence type="ECO:0000259" key="4">
    <source>
        <dbReference type="SMART" id="SM00331"/>
    </source>
</evidence>